<evidence type="ECO:0000313" key="2">
    <source>
        <dbReference type="EMBL" id="AZR72467.1"/>
    </source>
</evidence>
<dbReference type="NCBIfam" id="NF008985">
    <property type="entry name" value="PRK12331.1"/>
    <property type="match status" value="1"/>
</dbReference>
<dbReference type="SUPFAM" id="SSF51569">
    <property type="entry name" value="Aldolase"/>
    <property type="match status" value="1"/>
</dbReference>
<dbReference type="OrthoDB" id="9807469at2"/>
<name>A0A3Q9HP66_9FIRM</name>
<evidence type="ECO:0000259" key="1">
    <source>
        <dbReference type="PROSITE" id="PS50991"/>
    </source>
</evidence>
<dbReference type="Proteomes" id="UP000267250">
    <property type="component" value="Chromosome"/>
</dbReference>
<dbReference type="Gene3D" id="3.20.20.70">
    <property type="entry name" value="Aldolase class I"/>
    <property type="match status" value="1"/>
</dbReference>
<dbReference type="SUPFAM" id="SSF89000">
    <property type="entry name" value="post-HMGL domain-like"/>
    <property type="match status" value="1"/>
</dbReference>
<dbReference type="GO" id="GO:0005737">
    <property type="term" value="C:cytoplasm"/>
    <property type="evidence" value="ECO:0007669"/>
    <property type="project" value="TreeGrafter"/>
</dbReference>
<dbReference type="RefSeq" id="WP_127015797.1">
    <property type="nucleotide sequence ID" value="NZ_CP016379.1"/>
</dbReference>
<sequence length="443" mass="50006">MAKQVKITETVLRDGHQSLMATRMRTEDMLPVAAELDEVGYASLEVWGGATFDSCLRFLNEDPWERLRSLKKVIKKTPLQMLLRGQNLLGYRHYPDDVVERFVKKSVENGIDIIRIFDALNDVRNLEVAIRATKEAGAHAQGCIVYTTSPVHDISMYLELAHKLKDMGVDSICIKDMAGLLTPQVAYELVSRIKKEIDLPLQLHCHYTSGLAAVTYMKAIEAGVDIIDTAFSSFALSTSQPATETMVAILAETEYDTGIDLEKVSMLNRHFKDVKKKREEFVAVSGIDPEVLVYQIPGGMLSNLRNALRQQKMLDKYEEVLKEVPRIREELGYPPLVTPMSQIVGTQAVFNVITGKRYQVKSKEIKDYVKGLYGKSPGPISEEFRKQIIGDEEPITCRPADLLSPIYEKKAEEIKDLARSEEDVLSYILFPEPALNFFKKRNG</sequence>
<feature type="domain" description="Pyruvate carboxyltransferase" evidence="1">
    <location>
        <begin position="5"/>
        <end position="265"/>
    </location>
</feature>
<keyword evidence="3" id="KW-1185">Reference proteome</keyword>
<dbReference type="InterPro" id="IPR013785">
    <property type="entry name" value="Aldolase_TIM"/>
</dbReference>
<dbReference type="KEGG" id="aft:BBF96_03165"/>
<dbReference type="InterPro" id="IPR003379">
    <property type="entry name" value="Carboxylase_cons_dom"/>
</dbReference>
<gene>
    <name evidence="2" type="ORF">BBF96_03165</name>
</gene>
<dbReference type="EMBL" id="CP016379">
    <property type="protein sequence ID" value="AZR72467.1"/>
    <property type="molecule type" value="Genomic_DNA"/>
</dbReference>
<dbReference type="PANTHER" id="PTHR43778">
    <property type="entry name" value="PYRUVATE CARBOXYLASE"/>
    <property type="match status" value="1"/>
</dbReference>
<dbReference type="InterPro" id="IPR055268">
    <property type="entry name" value="PCB-like"/>
</dbReference>
<evidence type="ECO:0000313" key="3">
    <source>
        <dbReference type="Proteomes" id="UP000267250"/>
    </source>
</evidence>
<dbReference type="GO" id="GO:0004736">
    <property type="term" value="F:pyruvate carboxylase activity"/>
    <property type="evidence" value="ECO:0007669"/>
    <property type="project" value="TreeGrafter"/>
</dbReference>
<dbReference type="NCBIfam" id="NF006761">
    <property type="entry name" value="PRK09282.1"/>
    <property type="match status" value="1"/>
</dbReference>
<dbReference type="InterPro" id="IPR000891">
    <property type="entry name" value="PYR_CT"/>
</dbReference>
<accession>A0A3Q9HP66</accession>
<dbReference type="AlphaFoldDB" id="A0A3Q9HP66"/>
<dbReference type="Pfam" id="PF00682">
    <property type="entry name" value="HMGL-like"/>
    <property type="match status" value="1"/>
</dbReference>
<dbReference type="PANTHER" id="PTHR43778:SF2">
    <property type="entry name" value="PYRUVATE CARBOXYLASE, MITOCHONDRIAL"/>
    <property type="match status" value="1"/>
</dbReference>
<dbReference type="Pfam" id="PF02436">
    <property type="entry name" value="PYC_OADA"/>
    <property type="match status" value="1"/>
</dbReference>
<organism evidence="2 3">
    <name type="scientific">Anoxybacter fermentans</name>
    <dbReference type="NCBI Taxonomy" id="1323375"/>
    <lineage>
        <taxon>Bacteria</taxon>
        <taxon>Bacillati</taxon>
        <taxon>Bacillota</taxon>
        <taxon>Clostridia</taxon>
        <taxon>Halanaerobiales</taxon>
        <taxon>Anoxybacter</taxon>
    </lineage>
</organism>
<protein>
    <submittedName>
        <fullName evidence="2">Oxaloacetate decarboxylase</fullName>
    </submittedName>
</protein>
<reference evidence="2 3" key="1">
    <citation type="submission" date="2016-07" db="EMBL/GenBank/DDBJ databases">
        <title>Genome and transcriptome analysis of iron-reducing fermentative bacteria Anoxybacter fermentans.</title>
        <authorList>
            <person name="Zeng X."/>
            <person name="Shao Z."/>
        </authorList>
    </citation>
    <scope>NUCLEOTIDE SEQUENCE [LARGE SCALE GENOMIC DNA]</scope>
    <source>
        <strain evidence="2 3">DY22613</strain>
    </source>
</reference>
<dbReference type="PROSITE" id="PS50991">
    <property type="entry name" value="PYR_CT"/>
    <property type="match status" value="1"/>
</dbReference>
<dbReference type="CDD" id="cd07937">
    <property type="entry name" value="DRE_TIM_PC_TC_5S"/>
    <property type="match status" value="1"/>
</dbReference>
<proteinExistence type="predicted"/>
<dbReference type="GO" id="GO:0006094">
    <property type="term" value="P:gluconeogenesis"/>
    <property type="evidence" value="ECO:0007669"/>
    <property type="project" value="TreeGrafter"/>
</dbReference>